<dbReference type="EC" id="6.3.5.2" evidence="3"/>
<dbReference type="Pfam" id="PF00958">
    <property type="entry name" value="GMP_synt_C"/>
    <property type="match status" value="2"/>
</dbReference>
<dbReference type="InterPro" id="IPR004739">
    <property type="entry name" value="GMP_synth_GATase"/>
</dbReference>
<protein>
    <recommendedName>
        <fullName evidence="3">GMP synthase (glutamine-hydrolyzing)</fullName>
        <ecNumber evidence="3">6.3.5.2</ecNumber>
    </recommendedName>
    <alternativeName>
        <fullName evidence="10">Glutamine amidotransferase</fullName>
    </alternativeName>
</protein>
<comment type="subunit">
    <text evidence="2">Homodimer.</text>
</comment>
<evidence type="ECO:0000256" key="8">
    <source>
        <dbReference type="ARBA" id="ARBA00022840"/>
    </source>
</evidence>
<evidence type="ECO:0000256" key="11">
    <source>
        <dbReference type="PROSITE-ProRule" id="PRU00886"/>
    </source>
</evidence>
<evidence type="ECO:0000256" key="10">
    <source>
        <dbReference type="ARBA" id="ARBA00031356"/>
    </source>
</evidence>
<gene>
    <name evidence="13" type="ORF">HAND1043_LOCUS6469</name>
</gene>
<dbReference type="PROSITE" id="PS51273">
    <property type="entry name" value="GATASE_TYPE_1"/>
    <property type="match status" value="1"/>
</dbReference>
<accession>A0A7S0XWY0</accession>
<keyword evidence="6 11" id="KW-0332">GMP biosynthesis</keyword>
<evidence type="ECO:0000256" key="7">
    <source>
        <dbReference type="ARBA" id="ARBA00022755"/>
    </source>
</evidence>
<dbReference type="PROSITE" id="PS51553">
    <property type="entry name" value="GMPS_ATP_PPASE"/>
    <property type="match status" value="1"/>
</dbReference>
<dbReference type="InterPro" id="IPR025777">
    <property type="entry name" value="GMPS_ATP_PPase_dom"/>
</dbReference>
<feature type="binding site" evidence="11">
    <location>
        <begin position="253"/>
        <end position="259"/>
    </location>
    <ligand>
        <name>ATP</name>
        <dbReference type="ChEBI" id="CHEBI:30616"/>
    </ligand>
</feature>
<dbReference type="PRINTS" id="PR00099">
    <property type="entry name" value="CPSGATASE"/>
</dbReference>
<dbReference type="Gene3D" id="3.40.50.620">
    <property type="entry name" value="HUPs"/>
    <property type="match status" value="1"/>
</dbReference>
<evidence type="ECO:0000256" key="3">
    <source>
        <dbReference type="ARBA" id="ARBA00012746"/>
    </source>
</evidence>
<keyword evidence="4" id="KW-0436">Ligase</keyword>
<dbReference type="NCBIfam" id="NF000848">
    <property type="entry name" value="PRK00074.1"/>
    <property type="match status" value="1"/>
</dbReference>
<dbReference type="Gene3D" id="3.30.300.10">
    <property type="match status" value="2"/>
</dbReference>
<proteinExistence type="predicted"/>
<dbReference type="SUPFAM" id="SSF54810">
    <property type="entry name" value="GMP synthetase C-terminal dimerisation domain"/>
    <property type="match status" value="2"/>
</dbReference>
<sequence length="666" mass="71442">MDIRLSQTQVAVAAAAAAGVAAWWYFSQSKPKGPQKVAILDAGAQYGKLIDRRVRELNVESEVVPLDTPPSKLKGKYGAIIISGGPGSCYAADAPAFDPAVLEMGIPVLGVCYGYQLLNHVCGGKVEKAEKREDKQEAIKVDTSSILYKGLGKSQTVLLTHGDAVTKLAPGFSATGWSAGGHVVALENAEKKLYGVQFHPEVDLSEHGIAMVKNFLFRVARLGGSYTPKSRHQAALEEIREAVGSKDILVLVSGGVDSSVCAALCREAIGPSRVHAVHVDHGFMRLHESDTVKVALGKVGIDLHVVNCTADFAAACTTTQKGKRIGPLIEAIAPEDKRMIIGDTFMTVTEAAVARLRLDPDNVYLAQGTLRPDLIESGSHLASAKADVIKTHHNDTALVRKLRDEGKIVEPLKDYHKDEVRALGKGLGLPKHLVWRQPFPGPGLAIRVLCSDGSKPETLTAGEVAKVRSLIQKATDMPLSFTVLPVRTVGVQGDCRSYKAAIALSLSGKVDVAKIDWPCLFAIARQIPSEVPNVSRTCFMFGDAVAQGSPGTEDVTPTVCSQPVMDQLRKADHVVSTVMLKHNLHHELSQVPVVLFPASFGVKGNRSIALRPFITRDFMTGTPAVPGKDVPFSALREWVKGIESVKGISKVVYDLTAKPPGTTEWE</sequence>
<evidence type="ECO:0000256" key="1">
    <source>
        <dbReference type="ARBA" id="ARBA00005153"/>
    </source>
</evidence>
<dbReference type="CDD" id="cd01997">
    <property type="entry name" value="GMP_synthase_C"/>
    <property type="match status" value="1"/>
</dbReference>
<keyword evidence="5 11" id="KW-0547">Nucleotide-binding</keyword>
<evidence type="ECO:0000259" key="12">
    <source>
        <dbReference type="PROSITE" id="PS51553"/>
    </source>
</evidence>
<dbReference type="GO" id="GO:0005829">
    <property type="term" value="C:cytosol"/>
    <property type="evidence" value="ECO:0007669"/>
    <property type="project" value="TreeGrafter"/>
</dbReference>
<dbReference type="NCBIfam" id="TIGR00888">
    <property type="entry name" value="guaA_Nterm"/>
    <property type="match status" value="1"/>
</dbReference>
<dbReference type="PRINTS" id="PR00096">
    <property type="entry name" value="GATASE"/>
</dbReference>
<dbReference type="CDD" id="cd01742">
    <property type="entry name" value="GATase1_GMP_Synthase"/>
    <property type="match status" value="1"/>
</dbReference>
<dbReference type="InterPro" id="IPR001674">
    <property type="entry name" value="GMP_synth_C"/>
</dbReference>
<evidence type="ECO:0000256" key="2">
    <source>
        <dbReference type="ARBA" id="ARBA00011738"/>
    </source>
</evidence>
<dbReference type="PRINTS" id="PR00097">
    <property type="entry name" value="ANTSNTHASEII"/>
</dbReference>
<keyword evidence="7 11" id="KW-0658">Purine biosynthesis</keyword>
<name>A0A7S0XWY0_HEMAN</name>
<dbReference type="GO" id="GO:0005524">
    <property type="term" value="F:ATP binding"/>
    <property type="evidence" value="ECO:0007669"/>
    <property type="project" value="UniProtKB-UniRule"/>
</dbReference>
<dbReference type="InterPro" id="IPR017926">
    <property type="entry name" value="GATASE"/>
</dbReference>
<organism evidence="13">
    <name type="scientific">Hemiselmis andersenii</name>
    <name type="common">Cryptophyte alga</name>
    <dbReference type="NCBI Taxonomy" id="464988"/>
    <lineage>
        <taxon>Eukaryota</taxon>
        <taxon>Cryptophyceae</taxon>
        <taxon>Cryptomonadales</taxon>
        <taxon>Hemiselmidaceae</taxon>
        <taxon>Hemiselmis</taxon>
    </lineage>
</organism>
<dbReference type="InterPro" id="IPR022310">
    <property type="entry name" value="NAD/GMP_synthase"/>
</dbReference>
<feature type="domain" description="GMPS ATP-PPase" evidence="12">
    <location>
        <begin position="226"/>
        <end position="436"/>
    </location>
</feature>
<keyword evidence="9" id="KW-0315">Glutamine amidotransferase</keyword>
<dbReference type="InterPro" id="IPR014729">
    <property type="entry name" value="Rossmann-like_a/b/a_fold"/>
</dbReference>
<evidence type="ECO:0000256" key="9">
    <source>
        <dbReference type="ARBA" id="ARBA00022962"/>
    </source>
</evidence>
<dbReference type="GO" id="GO:0003921">
    <property type="term" value="F:GMP synthase activity"/>
    <property type="evidence" value="ECO:0007669"/>
    <property type="project" value="InterPro"/>
</dbReference>
<dbReference type="PANTHER" id="PTHR11922:SF2">
    <property type="entry name" value="GMP SYNTHASE [GLUTAMINE-HYDROLYZING]"/>
    <property type="match status" value="1"/>
</dbReference>
<reference evidence="13" key="1">
    <citation type="submission" date="2021-01" db="EMBL/GenBank/DDBJ databases">
        <authorList>
            <person name="Corre E."/>
            <person name="Pelletier E."/>
            <person name="Niang G."/>
            <person name="Scheremetjew M."/>
            <person name="Finn R."/>
            <person name="Kale V."/>
            <person name="Holt S."/>
            <person name="Cochrane G."/>
            <person name="Meng A."/>
            <person name="Brown T."/>
            <person name="Cohen L."/>
        </authorList>
    </citation>
    <scope>NUCLEOTIDE SEQUENCE</scope>
    <source>
        <strain evidence="13">CCMP441</strain>
    </source>
</reference>
<evidence type="ECO:0000256" key="6">
    <source>
        <dbReference type="ARBA" id="ARBA00022749"/>
    </source>
</evidence>
<dbReference type="AlphaFoldDB" id="A0A7S0XWY0"/>
<comment type="pathway">
    <text evidence="1">Purine metabolism; GMP biosynthesis; GMP from XMP (L-Gln route): step 1/1.</text>
</comment>
<evidence type="ECO:0000256" key="4">
    <source>
        <dbReference type="ARBA" id="ARBA00022598"/>
    </source>
</evidence>
<dbReference type="PANTHER" id="PTHR11922">
    <property type="entry name" value="GMP SYNTHASE-RELATED"/>
    <property type="match status" value="1"/>
</dbReference>
<evidence type="ECO:0000313" key="13">
    <source>
        <dbReference type="EMBL" id="CAD8739977.1"/>
    </source>
</evidence>
<keyword evidence="8 11" id="KW-0067">ATP-binding</keyword>
<dbReference type="Pfam" id="PF00117">
    <property type="entry name" value="GATase"/>
    <property type="match status" value="1"/>
</dbReference>
<dbReference type="InterPro" id="IPR029062">
    <property type="entry name" value="Class_I_gatase-like"/>
</dbReference>
<dbReference type="SUPFAM" id="SSF52317">
    <property type="entry name" value="Class I glutamine amidotransferase-like"/>
    <property type="match status" value="1"/>
</dbReference>
<dbReference type="FunFam" id="3.40.50.620:FF:000044">
    <property type="entry name" value="GMP synthase [glutamine-hydrolyzing]"/>
    <property type="match status" value="1"/>
</dbReference>
<dbReference type="SUPFAM" id="SSF52402">
    <property type="entry name" value="Adenine nucleotide alpha hydrolases-like"/>
    <property type="match status" value="1"/>
</dbReference>
<dbReference type="EMBL" id="HBFK01010859">
    <property type="protein sequence ID" value="CAD8739977.1"/>
    <property type="molecule type" value="Transcribed_RNA"/>
</dbReference>
<dbReference type="UniPathway" id="UPA00189">
    <property type="reaction ID" value="UER00296"/>
</dbReference>
<dbReference type="Pfam" id="PF02540">
    <property type="entry name" value="NAD_synthase"/>
    <property type="match status" value="1"/>
</dbReference>
<evidence type="ECO:0000256" key="5">
    <source>
        <dbReference type="ARBA" id="ARBA00022741"/>
    </source>
</evidence>
<dbReference type="Gene3D" id="3.40.50.880">
    <property type="match status" value="1"/>
</dbReference>